<dbReference type="PANTHER" id="PTHR43099">
    <property type="entry name" value="UPF0053 PROTEIN YRKA"/>
    <property type="match status" value="1"/>
</dbReference>
<evidence type="ECO:0000256" key="7">
    <source>
        <dbReference type="ARBA" id="ARBA00023136"/>
    </source>
</evidence>
<comment type="subcellular location">
    <subcellularLocation>
        <location evidence="1">Cell membrane</location>
        <topology evidence="1">Multi-pass membrane protein</topology>
    </subcellularLocation>
</comment>
<dbReference type="PROSITE" id="PS51371">
    <property type="entry name" value="CBS"/>
    <property type="match status" value="1"/>
</dbReference>
<feature type="transmembrane region" description="Helical" evidence="10">
    <location>
        <begin position="126"/>
        <end position="148"/>
    </location>
</feature>
<dbReference type="OrthoDB" id="9798188at2"/>
<dbReference type="InterPro" id="IPR016169">
    <property type="entry name" value="FAD-bd_PCMH_sub2"/>
</dbReference>
<dbReference type="RefSeq" id="WP_151168859.1">
    <property type="nucleotide sequence ID" value="NZ_WACR01000008.1"/>
</dbReference>
<dbReference type="EMBL" id="WACR01000008">
    <property type="protein sequence ID" value="KAB1063423.1"/>
    <property type="molecule type" value="Genomic_DNA"/>
</dbReference>
<dbReference type="InterPro" id="IPR051676">
    <property type="entry name" value="UPF0053_domain"/>
</dbReference>
<dbReference type="InterPro" id="IPR036318">
    <property type="entry name" value="FAD-bd_PCMH-like_sf"/>
</dbReference>
<keyword evidence="2" id="KW-1003">Cell membrane</keyword>
<evidence type="ECO:0000259" key="11">
    <source>
        <dbReference type="PROSITE" id="PS51371"/>
    </source>
</evidence>
<evidence type="ECO:0000256" key="10">
    <source>
        <dbReference type="SAM" id="Phobius"/>
    </source>
</evidence>
<keyword evidence="3 9" id="KW-0812">Transmembrane</keyword>
<evidence type="ECO:0000256" key="4">
    <source>
        <dbReference type="ARBA" id="ARBA00022737"/>
    </source>
</evidence>
<dbReference type="GO" id="GO:0005886">
    <property type="term" value="C:plasma membrane"/>
    <property type="evidence" value="ECO:0007669"/>
    <property type="project" value="UniProtKB-SubCell"/>
</dbReference>
<evidence type="ECO:0000256" key="6">
    <source>
        <dbReference type="ARBA" id="ARBA00023122"/>
    </source>
</evidence>
<feature type="domain" description="CNNM transmembrane" evidence="12">
    <location>
        <begin position="1"/>
        <end position="192"/>
    </location>
</feature>
<accession>A0A6N6M5F8</accession>
<protein>
    <submittedName>
        <fullName evidence="13">HlyC/CorC family transporter</fullName>
    </submittedName>
</protein>
<dbReference type="InterPro" id="IPR046342">
    <property type="entry name" value="CBS_dom_sf"/>
</dbReference>
<evidence type="ECO:0000256" key="1">
    <source>
        <dbReference type="ARBA" id="ARBA00004651"/>
    </source>
</evidence>
<evidence type="ECO:0000256" key="8">
    <source>
        <dbReference type="PROSITE-ProRule" id="PRU00703"/>
    </source>
</evidence>
<sequence>MDSSLYSTIIISVLSSAFFSGMEIAFVSANKLQIELAKKQGNLTARAYSSFMKSPSRFITTMLLGNNIALVVFGIAMGDLLEPIFYSFVSNSIIVLLLQTIFSTLVILITAEFLPKAIFQINPNKALAIFAPPVFIVYYIFFPVVTFVNTLSNIVLKYIMRVDPKDAPIRFGMIDLDHLVKEATSSIEDDDEIENEIQIFQNALDFSNLKARECMIPRTEIVAHEIGESVEDLTKTFIDTGLSKVLIYRDSIDNIIGYVHSSELFKRPPEIKNILLPISVLPETMPANEVLELLIQQKRSVAVVVDEFGGTSGLLTMEDVVEEIFGDIEDEHDQEELVEIDLGQNRYRFAARLEVDYLNEQYKLELPESEDYETLAGYIIHLHESIPDEDEIIKDDNFEFKVLQNSGKRIELVEVKVKSFDD</sequence>
<dbReference type="InterPro" id="IPR005170">
    <property type="entry name" value="Transptr-assoc_dom"/>
</dbReference>
<evidence type="ECO:0000313" key="14">
    <source>
        <dbReference type="Proteomes" id="UP000435357"/>
    </source>
</evidence>
<dbReference type="GO" id="GO:0050660">
    <property type="term" value="F:flavin adenine dinucleotide binding"/>
    <property type="evidence" value="ECO:0007669"/>
    <property type="project" value="InterPro"/>
</dbReference>
<dbReference type="Pfam" id="PF03471">
    <property type="entry name" value="CorC_HlyC"/>
    <property type="match status" value="1"/>
</dbReference>
<dbReference type="InterPro" id="IPR002550">
    <property type="entry name" value="CNNM"/>
</dbReference>
<dbReference type="AlphaFoldDB" id="A0A6N6M5F8"/>
<dbReference type="Proteomes" id="UP000435357">
    <property type="component" value="Unassembled WGS sequence"/>
</dbReference>
<dbReference type="PROSITE" id="PS51846">
    <property type="entry name" value="CNNM"/>
    <property type="match status" value="1"/>
</dbReference>
<proteinExistence type="predicted"/>
<evidence type="ECO:0000256" key="3">
    <source>
        <dbReference type="ARBA" id="ARBA00022692"/>
    </source>
</evidence>
<dbReference type="CDD" id="cd04590">
    <property type="entry name" value="CBS_pair_CorC_HlyC_assoc"/>
    <property type="match status" value="1"/>
</dbReference>
<keyword evidence="4" id="KW-0677">Repeat</keyword>
<name>A0A6N6M5F8_9FLAO</name>
<keyword evidence="7 9" id="KW-0472">Membrane</keyword>
<dbReference type="InterPro" id="IPR000644">
    <property type="entry name" value="CBS_dom"/>
</dbReference>
<keyword evidence="6 8" id="KW-0129">CBS domain</keyword>
<comment type="caution">
    <text evidence="13">The sequence shown here is derived from an EMBL/GenBank/DDBJ whole genome shotgun (WGS) entry which is preliminary data.</text>
</comment>
<feature type="transmembrane region" description="Helical" evidence="10">
    <location>
        <begin position="58"/>
        <end position="78"/>
    </location>
</feature>
<evidence type="ECO:0000256" key="2">
    <source>
        <dbReference type="ARBA" id="ARBA00022475"/>
    </source>
</evidence>
<evidence type="ECO:0000313" key="13">
    <source>
        <dbReference type="EMBL" id="KAB1063423.1"/>
    </source>
</evidence>
<dbReference type="SMART" id="SM01091">
    <property type="entry name" value="CorC_HlyC"/>
    <property type="match status" value="1"/>
</dbReference>
<organism evidence="13 14">
    <name type="scientific">Salibacter halophilus</name>
    <dbReference type="NCBI Taxonomy" id="1803916"/>
    <lineage>
        <taxon>Bacteria</taxon>
        <taxon>Pseudomonadati</taxon>
        <taxon>Bacteroidota</taxon>
        <taxon>Flavobacteriia</taxon>
        <taxon>Flavobacteriales</taxon>
        <taxon>Salibacteraceae</taxon>
        <taxon>Salibacter</taxon>
    </lineage>
</organism>
<dbReference type="SUPFAM" id="SSF54631">
    <property type="entry name" value="CBS-domain pair"/>
    <property type="match status" value="1"/>
</dbReference>
<dbReference type="Pfam" id="PF00571">
    <property type="entry name" value="CBS"/>
    <property type="match status" value="1"/>
</dbReference>
<evidence type="ECO:0000256" key="9">
    <source>
        <dbReference type="PROSITE-ProRule" id="PRU01193"/>
    </source>
</evidence>
<evidence type="ECO:0000259" key="12">
    <source>
        <dbReference type="PROSITE" id="PS51846"/>
    </source>
</evidence>
<feature type="transmembrane region" description="Helical" evidence="10">
    <location>
        <begin position="84"/>
        <end position="114"/>
    </location>
</feature>
<dbReference type="Pfam" id="PF01595">
    <property type="entry name" value="CNNM"/>
    <property type="match status" value="1"/>
</dbReference>
<evidence type="ECO:0000256" key="5">
    <source>
        <dbReference type="ARBA" id="ARBA00022989"/>
    </source>
</evidence>
<dbReference type="PANTHER" id="PTHR43099:SF2">
    <property type="entry name" value="UPF0053 PROTEIN YRKA"/>
    <property type="match status" value="1"/>
</dbReference>
<keyword evidence="14" id="KW-1185">Reference proteome</keyword>
<gene>
    <name evidence="13" type="ORF">F3059_10160</name>
</gene>
<dbReference type="Gene3D" id="3.30.465.10">
    <property type="match status" value="1"/>
</dbReference>
<feature type="transmembrane region" description="Helical" evidence="10">
    <location>
        <begin position="6"/>
        <end position="29"/>
    </location>
</feature>
<dbReference type="InterPro" id="IPR044751">
    <property type="entry name" value="Ion_transp-like_CBS"/>
</dbReference>
<feature type="domain" description="CBS" evidence="11">
    <location>
        <begin position="274"/>
        <end position="331"/>
    </location>
</feature>
<dbReference type="SUPFAM" id="SSF56176">
    <property type="entry name" value="FAD-binding/transporter-associated domain-like"/>
    <property type="match status" value="1"/>
</dbReference>
<reference evidence="13 14" key="1">
    <citation type="submission" date="2019-09" db="EMBL/GenBank/DDBJ databases">
        <title>Genomes of Cryomorphaceae.</title>
        <authorList>
            <person name="Bowman J.P."/>
        </authorList>
    </citation>
    <scope>NUCLEOTIDE SEQUENCE [LARGE SCALE GENOMIC DNA]</scope>
    <source>
        <strain evidence="13 14">KCTC 52047</strain>
    </source>
</reference>
<dbReference type="Gene3D" id="3.10.580.10">
    <property type="entry name" value="CBS-domain"/>
    <property type="match status" value="1"/>
</dbReference>
<keyword evidence="5 9" id="KW-1133">Transmembrane helix</keyword>